<evidence type="ECO:0000313" key="9">
    <source>
        <dbReference type="EMBL" id="CAJ0809005.1"/>
    </source>
</evidence>
<evidence type="ECO:0000256" key="4">
    <source>
        <dbReference type="ARBA" id="ARBA00022989"/>
    </source>
</evidence>
<evidence type="ECO:0000256" key="1">
    <source>
        <dbReference type="ARBA" id="ARBA00004651"/>
    </source>
</evidence>
<name>A0ABN9JI29_9RALS</name>
<reference evidence="9 10" key="1">
    <citation type="submission" date="2023-07" db="EMBL/GenBank/DDBJ databases">
        <authorList>
            <person name="Peeters C."/>
        </authorList>
    </citation>
    <scope>NUCLEOTIDE SEQUENCE [LARGE SCALE GENOMIC DNA]</scope>
    <source>
        <strain evidence="9 10">LMG 18101</strain>
    </source>
</reference>
<dbReference type="Pfam" id="PF00892">
    <property type="entry name" value="EamA"/>
    <property type="match status" value="1"/>
</dbReference>
<evidence type="ECO:0000256" key="3">
    <source>
        <dbReference type="ARBA" id="ARBA00022692"/>
    </source>
</evidence>
<feature type="transmembrane region" description="Helical" evidence="7">
    <location>
        <begin position="164"/>
        <end position="183"/>
    </location>
</feature>
<evidence type="ECO:0000256" key="6">
    <source>
        <dbReference type="SAM" id="MobiDB-lite"/>
    </source>
</evidence>
<feature type="transmembrane region" description="Helical" evidence="7">
    <location>
        <begin position="189"/>
        <end position="205"/>
    </location>
</feature>
<evidence type="ECO:0000313" key="10">
    <source>
        <dbReference type="Proteomes" id="UP001189757"/>
    </source>
</evidence>
<feature type="transmembrane region" description="Helical" evidence="7">
    <location>
        <begin position="134"/>
        <end position="152"/>
    </location>
</feature>
<feature type="transmembrane region" description="Helical" evidence="7">
    <location>
        <begin position="51"/>
        <end position="68"/>
    </location>
</feature>
<dbReference type="SUPFAM" id="SSF103481">
    <property type="entry name" value="Multidrug resistance efflux transporter EmrE"/>
    <property type="match status" value="2"/>
</dbReference>
<dbReference type="PANTHER" id="PTHR32322:SF18">
    <property type="entry name" value="S-ADENOSYLMETHIONINE_S-ADENOSYLHOMOCYSTEINE TRANSPORTER"/>
    <property type="match status" value="1"/>
</dbReference>
<feature type="transmembrane region" description="Helical" evidence="7">
    <location>
        <begin position="22"/>
        <end position="39"/>
    </location>
</feature>
<comment type="subcellular location">
    <subcellularLocation>
        <location evidence="1">Cell membrane</location>
        <topology evidence="1">Multi-pass membrane protein</topology>
    </subcellularLocation>
</comment>
<feature type="compositionally biased region" description="Basic and acidic residues" evidence="6">
    <location>
        <begin position="225"/>
        <end position="236"/>
    </location>
</feature>
<dbReference type="PANTHER" id="PTHR32322">
    <property type="entry name" value="INNER MEMBRANE TRANSPORTER"/>
    <property type="match status" value="1"/>
</dbReference>
<accession>A0ABN9JI29</accession>
<feature type="transmembrane region" description="Helical" evidence="7">
    <location>
        <begin position="105"/>
        <end position="122"/>
    </location>
</feature>
<keyword evidence="2" id="KW-1003">Cell membrane</keyword>
<evidence type="ECO:0000256" key="2">
    <source>
        <dbReference type="ARBA" id="ARBA00022475"/>
    </source>
</evidence>
<keyword evidence="10" id="KW-1185">Reference proteome</keyword>
<keyword evidence="4 7" id="KW-1133">Transmembrane helix</keyword>
<feature type="domain" description="EamA" evidence="8">
    <location>
        <begin position="74"/>
        <end position="204"/>
    </location>
</feature>
<dbReference type="Proteomes" id="UP001189757">
    <property type="component" value="Unassembled WGS sequence"/>
</dbReference>
<dbReference type="EMBL" id="CATZLL010000001">
    <property type="protein sequence ID" value="CAJ0809005.1"/>
    <property type="molecule type" value="Genomic_DNA"/>
</dbReference>
<organism evidence="9 10">
    <name type="scientific">Ralstonia flaminis</name>
    <dbReference type="NCBI Taxonomy" id="3058597"/>
    <lineage>
        <taxon>Bacteria</taxon>
        <taxon>Pseudomonadati</taxon>
        <taxon>Pseudomonadota</taxon>
        <taxon>Betaproteobacteria</taxon>
        <taxon>Burkholderiales</taxon>
        <taxon>Burkholderiaceae</taxon>
        <taxon>Ralstonia</taxon>
    </lineage>
</organism>
<protein>
    <recommendedName>
        <fullName evidence="8">EamA domain-containing protein</fullName>
    </recommendedName>
</protein>
<evidence type="ECO:0000256" key="5">
    <source>
        <dbReference type="ARBA" id="ARBA00023136"/>
    </source>
</evidence>
<dbReference type="InterPro" id="IPR000620">
    <property type="entry name" value="EamA_dom"/>
</dbReference>
<proteinExistence type="predicted"/>
<feature type="transmembrane region" description="Helical" evidence="7">
    <location>
        <begin position="74"/>
        <end position="93"/>
    </location>
</feature>
<feature type="region of interest" description="Disordered" evidence="6">
    <location>
        <begin position="215"/>
        <end position="236"/>
    </location>
</feature>
<dbReference type="InterPro" id="IPR050638">
    <property type="entry name" value="AA-Vitamin_Transporters"/>
</dbReference>
<keyword evidence="5 7" id="KW-0472">Membrane</keyword>
<evidence type="ECO:0000259" key="8">
    <source>
        <dbReference type="Pfam" id="PF00892"/>
    </source>
</evidence>
<sequence length="236" mass="25702">MFGYHALYFLSLKLAEPVVANLLHYLWPLLIILLTPALLPNHRLSRTHVIAGLLGFVGIVACVGDAPLGNWNAWWGYVLALVSALIWAAYSVWAKRSAAVPTSTVALYCLLAGITAIATNFFVQESFSVSRWQWIVLIYMGIGPLGGAFYLWDIAMKRGHPQRIALYGYAVPIASTAFVSIYVGKGLTAGTMLGALFVTISVMVGRRAENASTAQDWDSSVSESRPLDARPDLTEP</sequence>
<keyword evidence="3 7" id="KW-0812">Transmembrane</keyword>
<evidence type="ECO:0000256" key="7">
    <source>
        <dbReference type="SAM" id="Phobius"/>
    </source>
</evidence>
<dbReference type="InterPro" id="IPR037185">
    <property type="entry name" value="EmrE-like"/>
</dbReference>
<gene>
    <name evidence="9" type="ORF">LMG18101_00487</name>
</gene>
<comment type="caution">
    <text evidence="9">The sequence shown here is derived from an EMBL/GenBank/DDBJ whole genome shotgun (WGS) entry which is preliminary data.</text>
</comment>